<evidence type="ECO:0000313" key="1">
    <source>
        <dbReference type="EMBL" id="NDV92135.1"/>
    </source>
</evidence>
<dbReference type="PANTHER" id="PTHR33973">
    <property type="entry name" value="OS07G0153300 PROTEIN"/>
    <property type="match status" value="1"/>
</dbReference>
<accession>A0A7X5LMJ2</accession>
<gene>
    <name evidence="1" type="ORF">GTH32_13220</name>
</gene>
<organism evidence="1 2">
    <name type="scientific">Alteromonas profundi</name>
    <dbReference type="NCBI Taxonomy" id="2696062"/>
    <lineage>
        <taxon>Bacteria</taxon>
        <taxon>Pseudomonadati</taxon>
        <taxon>Pseudomonadota</taxon>
        <taxon>Gammaproteobacteria</taxon>
        <taxon>Alteromonadales</taxon>
        <taxon>Alteromonadaceae</taxon>
        <taxon>Alteromonas/Salinimonas group</taxon>
        <taxon>Alteromonas</taxon>
    </lineage>
</organism>
<name>A0A7X5LMJ2_9ALTE</name>
<dbReference type="AlphaFoldDB" id="A0A7X5LMJ2"/>
<sequence>MDSAIYQGKVFHQRFVPTQHKFDYDIYLFWLHLDELADLSESLMHFSATSRARVRFNRDDYLGPREKSLALAVKEKMTQLGANDVEGDIFMLGQLRIWGLYFSPVNFYYLRTPCGHFSYLLAEVSNTPWNERHYYLVDLDKQDDTEKAFHVSPFNPMDMTYQWHIGQPSSRLSLTMNCVRDKKEFSAGIRLSRLSLNNTNLSRVMKRIPSMTIKTMVGIYWQAIKLFFKRTPIYDHPKKSQE</sequence>
<protein>
    <submittedName>
        <fullName evidence="1">DUF1365 family protein</fullName>
    </submittedName>
</protein>
<evidence type="ECO:0000313" key="2">
    <source>
        <dbReference type="Proteomes" id="UP000470213"/>
    </source>
</evidence>
<dbReference type="Pfam" id="PF07103">
    <property type="entry name" value="DUF1365"/>
    <property type="match status" value="1"/>
</dbReference>
<comment type="caution">
    <text evidence="1">The sequence shown here is derived from an EMBL/GenBank/DDBJ whole genome shotgun (WGS) entry which is preliminary data.</text>
</comment>
<dbReference type="PANTHER" id="PTHR33973:SF4">
    <property type="entry name" value="OS07G0153300 PROTEIN"/>
    <property type="match status" value="1"/>
</dbReference>
<keyword evidence="2" id="KW-1185">Reference proteome</keyword>
<reference evidence="1 2" key="1">
    <citation type="submission" date="2020-01" db="EMBL/GenBank/DDBJ databases">
        <authorList>
            <person name="Chen J."/>
            <person name="Zhu S."/>
            <person name="Yang J."/>
        </authorList>
    </citation>
    <scope>NUCLEOTIDE SEQUENCE [LARGE SCALE GENOMIC DNA]</scope>
    <source>
        <strain evidence="1 2">345S023</strain>
    </source>
</reference>
<dbReference type="EMBL" id="JAAAWN010000018">
    <property type="protein sequence ID" value="NDV92135.1"/>
    <property type="molecule type" value="Genomic_DNA"/>
</dbReference>
<dbReference type="Proteomes" id="UP000470213">
    <property type="component" value="Unassembled WGS sequence"/>
</dbReference>
<proteinExistence type="predicted"/>
<dbReference type="InterPro" id="IPR010775">
    <property type="entry name" value="DUF1365"/>
</dbReference>
<dbReference type="RefSeq" id="WP_163086419.1">
    <property type="nucleotide sequence ID" value="NZ_JAAAWN010000018.1"/>
</dbReference>